<proteinExistence type="predicted"/>
<keyword evidence="2" id="KW-1185">Reference proteome</keyword>
<organism evidence="1 2">
    <name type="scientific">Haemaphysalis longicornis</name>
    <name type="common">Bush tick</name>
    <dbReference type="NCBI Taxonomy" id="44386"/>
    <lineage>
        <taxon>Eukaryota</taxon>
        <taxon>Metazoa</taxon>
        <taxon>Ecdysozoa</taxon>
        <taxon>Arthropoda</taxon>
        <taxon>Chelicerata</taxon>
        <taxon>Arachnida</taxon>
        <taxon>Acari</taxon>
        <taxon>Parasitiformes</taxon>
        <taxon>Ixodida</taxon>
        <taxon>Ixodoidea</taxon>
        <taxon>Ixodidae</taxon>
        <taxon>Haemaphysalinae</taxon>
        <taxon>Haemaphysalis</taxon>
    </lineage>
</organism>
<dbReference type="OMA" id="MVEHESW"/>
<reference evidence="1 2" key="1">
    <citation type="journal article" date="2020" name="Cell">
        <title>Large-Scale Comparative Analyses of Tick Genomes Elucidate Their Genetic Diversity and Vector Capacities.</title>
        <authorList>
            <consortium name="Tick Genome and Microbiome Consortium (TIGMIC)"/>
            <person name="Jia N."/>
            <person name="Wang J."/>
            <person name="Shi W."/>
            <person name="Du L."/>
            <person name="Sun Y."/>
            <person name="Zhan W."/>
            <person name="Jiang J.F."/>
            <person name="Wang Q."/>
            <person name="Zhang B."/>
            <person name="Ji P."/>
            <person name="Bell-Sakyi L."/>
            <person name="Cui X.M."/>
            <person name="Yuan T.T."/>
            <person name="Jiang B.G."/>
            <person name="Yang W.F."/>
            <person name="Lam T.T."/>
            <person name="Chang Q.C."/>
            <person name="Ding S.J."/>
            <person name="Wang X.J."/>
            <person name="Zhu J.G."/>
            <person name="Ruan X.D."/>
            <person name="Zhao L."/>
            <person name="Wei J.T."/>
            <person name="Ye R.Z."/>
            <person name="Que T.C."/>
            <person name="Du C.H."/>
            <person name="Zhou Y.H."/>
            <person name="Cheng J.X."/>
            <person name="Dai P.F."/>
            <person name="Guo W.B."/>
            <person name="Han X.H."/>
            <person name="Huang E.J."/>
            <person name="Li L.F."/>
            <person name="Wei W."/>
            <person name="Gao Y.C."/>
            <person name="Liu J.Z."/>
            <person name="Shao H.Z."/>
            <person name="Wang X."/>
            <person name="Wang C.C."/>
            <person name="Yang T.C."/>
            <person name="Huo Q.B."/>
            <person name="Li W."/>
            <person name="Chen H.Y."/>
            <person name="Chen S.E."/>
            <person name="Zhou L.G."/>
            <person name="Ni X.B."/>
            <person name="Tian J.H."/>
            <person name="Sheng Y."/>
            <person name="Liu T."/>
            <person name="Pan Y.S."/>
            <person name="Xia L.Y."/>
            <person name="Li J."/>
            <person name="Zhao F."/>
            <person name="Cao W.C."/>
        </authorList>
    </citation>
    <scope>NUCLEOTIDE SEQUENCE [LARGE SCALE GENOMIC DNA]</scope>
    <source>
        <strain evidence="1">HaeL-2018</strain>
    </source>
</reference>
<protein>
    <submittedName>
        <fullName evidence="1">Uncharacterized protein</fullName>
    </submittedName>
</protein>
<gene>
    <name evidence="1" type="ORF">HPB48_022831</name>
</gene>
<dbReference type="AlphaFoldDB" id="A0A9J6GC26"/>
<dbReference type="OrthoDB" id="6505335at2759"/>
<evidence type="ECO:0000313" key="1">
    <source>
        <dbReference type="EMBL" id="KAH9372313.1"/>
    </source>
</evidence>
<accession>A0A9J6GC26</accession>
<dbReference type="VEuPathDB" id="VectorBase:HLOH_058133"/>
<name>A0A9J6GC26_HAELO</name>
<evidence type="ECO:0000313" key="2">
    <source>
        <dbReference type="Proteomes" id="UP000821853"/>
    </source>
</evidence>
<dbReference type="Proteomes" id="UP000821853">
    <property type="component" value="Chromosome 4"/>
</dbReference>
<sequence>MKNGRDVSNSLAIFSQSTASALRFMVEHESWDRAVLTTAWFIDQVNHWFDLMCTRSPTTALSLFDQEKYRSAIHFLRKFKEMFETVQMGGGEFKRVQTGIVLSTASILDL</sequence>
<dbReference type="EMBL" id="JABSTR010000006">
    <property type="protein sequence ID" value="KAH9372313.1"/>
    <property type="molecule type" value="Genomic_DNA"/>
</dbReference>
<comment type="caution">
    <text evidence="1">The sequence shown here is derived from an EMBL/GenBank/DDBJ whole genome shotgun (WGS) entry which is preliminary data.</text>
</comment>